<keyword evidence="2" id="KW-1185">Reference proteome</keyword>
<name>A0ACC3AH34_9EURO</name>
<proteinExistence type="predicted"/>
<sequence>MSTIQRHPDKLADRSVLLIAGTGGIGKAVASALLSRGAKVILTSTRQAKLDDTVSQLLQLYPEKSASHVTGYTLDLGSQSVEDNIKTLVTNLKKDGITKLDHLIYLAGDPLPTFALEDITLESWAKASQVRTISCILCIKHLIPFLRAAGPATAQCSPSITLTGGSVSDKPIPGGWTLLAMIAASLNGAARQLALDLKPIRVNTVAPGIVDTDLWSGMDEAARNKLFDDAAKTLPTGRVGDVQDVAESYLWCMCDGNVTGEVVRTNSGSLLV</sequence>
<protein>
    <submittedName>
        <fullName evidence="1">Uncharacterized protein</fullName>
    </submittedName>
</protein>
<reference evidence="1" key="1">
    <citation type="submission" date="2022-10" db="EMBL/GenBank/DDBJ databases">
        <title>Culturing micro-colonial fungi from biological soil crusts in the Mojave desert and describing Neophaeococcomyces mojavensis, and introducing the new genera and species Taxawa tesnikishii.</title>
        <authorList>
            <person name="Kurbessoian T."/>
            <person name="Stajich J.E."/>
        </authorList>
    </citation>
    <scope>NUCLEOTIDE SEQUENCE</scope>
    <source>
        <strain evidence="1">JES_112</strain>
    </source>
</reference>
<organism evidence="1 2">
    <name type="scientific">Neophaeococcomyces mojaviensis</name>
    <dbReference type="NCBI Taxonomy" id="3383035"/>
    <lineage>
        <taxon>Eukaryota</taxon>
        <taxon>Fungi</taxon>
        <taxon>Dikarya</taxon>
        <taxon>Ascomycota</taxon>
        <taxon>Pezizomycotina</taxon>
        <taxon>Eurotiomycetes</taxon>
        <taxon>Chaetothyriomycetidae</taxon>
        <taxon>Chaetothyriales</taxon>
        <taxon>Chaetothyriales incertae sedis</taxon>
        <taxon>Neophaeococcomyces</taxon>
    </lineage>
</organism>
<evidence type="ECO:0000313" key="1">
    <source>
        <dbReference type="EMBL" id="KAJ9661894.1"/>
    </source>
</evidence>
<evidence type="ECO:0000313" key="2">
    <source>
        <dbReference type="Proteomes" id="UP001172386"/>
    </source>
</evidence>
<gene>
    <name evidence="1" type="ORF">H2198_001646</name>
</gene>
<comment type="caution">
    <text evidence="1">The sequence shown here is derived from an EMBL/GenBank/DDBJ whole genome shotgun (WGS) entry which is preliminary data.</text>
</comment>
<dbReference type="EMBL" id="JAPDRQ010000019">
    <property type="protein sequence ID" value="KAJ9661894.1"/>
    <property type="molecule type" value="Genomic_DNA"/>
</dbReference>
<accession>A0ACC3AH34</accession>
<dbReference type="Proteomes" id="UP001172386">
    <property type="component" value="Unassembled WGS sequence"/>
</dbReference>